<dbReference type="InterPro" id="IPR009060">
    <property type="entry name" value="UBA-like_sf"/>
</dbReference>
<dbReference type="SUPFAM" id="SSF56399">
    <property type="entry name" value="ADP-ribosylation"/>
    <property type="match status" value="1"/>
</dbReference>
<dbReference type="EMBL" id="JAWDGP010006989">
    <property type="protein sequence ID" value="KAK3731742.1"/>
    <property type="molecule type" value="Genomic_DNA"/>
</dbReference>
<dbReference type="InterPro" id="IPR015940">
    <property type="entry name" value="UBA"/>
</dbReference>
<feature type="region of interest" description="Disordered" evidence="7">
    <location>
        <begin position="1"/>
        <end position="29"/>
    </location>
</feature>
<keyword evidence="4 6" id="KW-0520">NAD</keyword>
<keyword evidence="3" id="KW-0548">Nucleotidyltransferase</keyword>
<dbReference type="GO" id="GO:0016779">
    <property type="term" value="F:nucleotidyltransferase activity"/>
    <property type="evidence" value="ECO:0007669"/>
    <property type="project" value="UniProtKB-KW"/>
</dbReference>
<evidence type="ECO:0000256" key="7">
    <source>
        <dbReference type="SAM" id="MobiDB-lite"/>
    </source>
</evidence>
<sequence length="597" mass="67366">MAASDQNYSDSSCESDCDENEYDDFSDDVKDSAPLHPLLEDDIQRLQSMCGEHCFDYRVLPGITDMTLHIFIPTSVLERDTAAAWNLNYGEPLTVSISLERNVYLDVSYFQKIEVFQASSKSRGGAVLQLQNIALSFCQSSLRNLTNENVSRAVSKTINIKYADVLYLVEMGFLESEARNALKATKGLKEDAVALLLDCENEVHSTDAFDDFVSSESNSPCTGKEVPSLENGFLVQLYQYLNQRLLTLNGYCPICDNAHELCKMAMLKPYVCHRELCIFSFTTLGLMSDVADSVETSPKIIDLLLHLTTAAALSERHDLILSPYPAFVDPAEPTELAMHEKCKKIGLLRAILAHMPPAVELFGYDRKDIQAELEKRHPLCFPLLRWIIHSNRSHIVVLPEHQQIKLMGTKHQFLMRSMPPLEERKFIKRRAKHGSTFAFHGSPIENWHAIIREGLILASGTSKQLHGAAYGQAIYLSPSLQLSMGYSQRTMRFQNRRMQTPATESPPSEEPILPEVWSHYLCGKLCCIALCEVVNDKLKKNNNEIWTCTDSSSVCTRLFFVFDQANPPSKVIGQRSIHTGNHEMHSQIQNAIRDILR</sequence>
<dbReference type="Gene3D" id="1.10.8.10">
    <property type="entry name" value="DNA helicase RuvA subunit, C-terminal domain"/>
    <property type="match status" value="1"/>
</dbReference>
<dbReference type="AlphaFoldDB" id="A0AAE0Y3G4"/>
<protein>
    <recommendedName>
        <fullName evidence="6">Poly [ADP-ribose] polymerase</fullName>
        <shortName evidence="6">PARP</shortName>
        <ecNumber evidence="6">2.4.2.-</ecNumber>
    </recommendedName>
</protein>
<dbReference type="EC" id="2.4.2.-" evidence="6"/>
<dbReference type="SUPFAM" id="SSF46934">
    <property type="entry name" value="UBA-like"/>
    <property type="match status" value="1"/>
</dbReference>
<feature type="domain" description="UBA" evidence="8">
    <location>
        <begin position="157"/>
        <end position="199"/>
    </location>
</feature>
<dbReference type="PROSITE" id="PS51059">
    <property type="entry name" value="PARP_CATALYTIC"/>
    <property type="match status" value="1"/>
</dbReference>
<reference evidence="10" key="1">
    <citation type="journal article" date="2023" name="G3 (Bethesda)">
        <title>A reference genome for the long-term kleptoplast-retaining sea slug Elysia crispata morphotype clarki.</title>
        <authorList>
            <person name="Eastman K.E."/>
            <person name="Pendleton A.L."/>
            <person name="Shaikh M.A."/>
            <person name="Suttiyut T."/>
            <person name="Ogas R."/>
            <person name="Tomko P."/>
            <person name="Gavelis G."/>
            <person name="Widhalm J.R."/>
            <person name="Wisecaver J.H."/>
        </authorList>
    </citation>
    <scope>NUCLEOTIDE SEQUENCE</scope>
    <source>
        <strain evidence="10">ECLA1</strain>
    </source>
</reference>
<name>A0AAE0Y3G4_9GAST</name>
<evidence type="ECO:0000256" key="1">
    <source>
        <dbReference type="ARBA" id="ARBA00022676"/>
    </source>
</evidence>
<proteinExistence type="inferred from homology"/>
<dbReference type="InterPro" id="IPR051838">
    <property type="entry name" value="ARTD_PARP"/>
</dbReference>
<evidence type="ECO:0000259" key="9">
    <source>
        <dbReference type="PROSITE" id="PS51059"/>
    </source>
</evidence>
<evidence type="ECO:0000259" key="8">
    <source>
        <dbReference type="PROSITE" id="PS50030"/>
    </source>
</evidence>
<dbReference type="InterPro" id="IPR041400">
    <property type="entry name" value="PARP16_N"/>
</dbReference>
<keyword evidence="1 6" id="KW-0328">Glycosyltransferase</keyword>
<keyword evidence="2 6" id="KW-0808">Transferase</keyword>
<evidence type="ECO:0000256" key="2">
    <source>
        <dbReference type="ARBA" id="ARBA00022679"/>
    </source>
</evidence>
<gene>
    <name evidence="10" type="ORF">RRG08_035411</name>
</gene>
<dbReference type="Pfam" id="PF18084">
    <property type="entry name" value="ARTD15_N"/>
    <property type="match status" value="1"/>
</dbReference>
<evidence type="ECO:0000256" key="6">
    <source>
        <dbReference type="RuleBase" id="RU362114"/>
    </source>
</evidence>
<dbReference type="InterPro" id="IPR012317">
    <property type="entry name" value="Poly(ADP-ribose)pol_cat_dom"/>
</dbReference>
<accession>A0AAE0Y3G4</accession>
<keyword evidence="11" id="KW-1185">Reference proteome</keyword>
<dbReference type="PROSITE" id="PS50030">
    <property type="entry name" value="UBA"/>
    <property type="match status" value="1"/>
</dbReference>
<evidence type="ECO:0000256" key="3">
    <source>
        <dbReference type="ARBA" id="ARBA00022695"/>
    </source>
</evidence>
<comment type="similarity">
    <text evidence="5">Belongs to the ARTD/PARP family.</text>
</comment>
<dbReference type="CDD" id="cd14291">
    <property type="entry name" value="UBA1_NUB1_like"/>
    <property type="match status" value="1"/>
</dbReference>
<dbReference type="Proteomes" id="UP001283361">
    <property type="component" value="Unassembled WGS sequence"/>
</dbReference>
<evidence type="ECO:0000256" key="5">
    <source>
        <dbReference type="ARBA" id="ARBA00024347"/>
    </source>
</evidence>
<comment type="caution">
    <text evidence="10">The sequence shown here is derived from an EMBL/GenBank/DDBJ whole genome shotgun (WGS) entry which is preliminary data.</text>
</comment>
<dbReference type="GO" id="GO:0003950">
    <property type="term" value="F:NAD+ poly-ADP-ribosyltransferase activity"/>
    <property type="evidence" value="ECO:0007669"/>
    <property type="project" value="UniProtKB-UniRule"/>
</dbReference>
<dbReference type="Gene3D" id="3.90.228.10">
    <property type="match status" value="1"/>
</dbReference>
<feature type="compositionally biased region" description="Acidic residues" evidence="7">
    <location>
        <begin position="13"/>
        <end position="26"/>
    </location>
</feature>
<organism evidence="10 11">
    <name type="scientific">Elysia crispata</name>
    <name type="common">lettuce slug</name>
    <dbReference type="NCBI Taxonomy" id="231223"/>
    <lineage>
        <taxon>Eukaryota</taxon>
        <taxon>Metazoa</taxon>
        <taxon>Spiralia</taxon>
        <taxon>Lophotrochozoa</taxon>
        <taxon>Mollusca</taxon>
        <taxon>Gastropoda</taxon>
        <taxon>Heterobranchia</taxon>
        <taxon>Euthyneura</taxon>
        <taxon>Panpulmonata</taxon>
        <taxon>Sacoglossa</taxon>
        <taxon>Placobranchoidea</taxon>
        <taxon>Plakobranchidae</taxon>
        <taxon>Elysia</taxon>
    </lineage>
</organism>
<evidence type="ECO:0000313" key="10">
    <source>
        <dbReference type="EMBL" id="KAK3731742.1"/>
    </source>
</evidence>
<evidence type="ECO:0000313" key="11">
    <source>
        <dbReference type="Proteomes" id="UP001283361"/>
    </source>
</evidence>
<evidence type="ECO:0000256" key="4">
    <source>
        <dbReference type="ARBA" id="ARBA00023027"/>
    </source>
</evidence>
<dbReference type="Pfam" id="PF00644">
    <property type="entry name" value="PARP"/>
    <property type="match status" value="1"/>
</dbReference>
<feature type="domain" description="PARP catalytic" evidence="9">
    <location>
        <begin position="358"/>
        <end position="597"/>
    </location>
</feature>
<dbReference type="PANTHER" id="PTHR21328">
    <property type="entry name" value="POLY ADP-RIBOSE POLYMERASE FAMILY, MEMBER PARP"/>
    <property type="match status" value="1"/>
</dbReference>